<dbReference type="InterPro" id="IPR050862">
    <property type="entry name" value="RdRp_reductase_class-2"/>
</dbReference>
<dbReference type="InterPro" id="IPR013344">
    <property type="entry name" value="RNR_NrdJ/NrdZ"/>
</dbReference>
<comment type="function">
    <text evidence="11">Catalyzes the reduction of ribonucleotides to deoxyribonucleotides. May function to provide a pool of deoxyribonucleotide precursors for DNA repair during oxygen limitation and/or for immediate growth after restoration of oxygen.</text>
</comment>
<evidence type="ECO:0000256" key="4">
    <source>
        <dbReference type="ARBA" id="ARBA00022634"/>
    </source>
</evidence>
<dbReference type="InterPro" id="IPR000788">
    <property type="entry name" value="RNR_lg_C"/>
</dbReference>
<dbReference type="GO" id="GO:0009263">
    <property type="term" value="P:deoxyribonucleotide biosynthetic process"/>
    <property type="evidence" value="ECO:0007669"/>
    <property type="project" value="UniProtKB-KW"/>
</dbReference>
<dbReference type="PANTHER" id="PTHR43371">
    <property type="entry name" value="VITAMIN B12-DEPENDENT RIBONUCLEOTIDE REDUCTASE"/>
    <property type="match status" value="1"/>
</dbReference>
<feature type="domain" description="Ribonucleotide reductase large subunit N-terminal" evidence="13">
    <location>
        <begin position="59"/>
        <end position="134"/>
    </location>
</feature>
<evidence type="ECO:0000256" key="9">
    <source>
        <dbReference type="ARBA" id="ARBA00023285"/>
    </source>
</evidence>
<dbReference type="Proteomes" id="UP000003327">
    <property type="component" value="Unassembled WGS sequence"/>
</dbReference>
<dbReference type="HOGENOM" id="CLU_000404_2_2_10"/>
<comment type="caution">
    <text evidence="15">The sequence shown here is derived from an EMBL/GenBank/DDBJ whole genome shotgun (WGS) entry which is preliminary data.</text>
</comment>
<gene>
    <name evidence="15" type="ORF">HMPREF0973_02622</name>
</gene>
<evidence type="ECO:0000259" key="13">
    <source>
        <dbReference type="Pfam" id="PF00317"/>
    </source>
</evidence>
<keyword evidence="5 11" id="KW-0547">Nucleotide-binding</keyword>
<organism evidence="15 16">
    <name type="scientific">Prevotella veroralis F0319</name>
    <dbReference type="NCBI Taxonomy" id="649761"/>
    <lineage>
        <taxon>Bacteria</taxon>
        <taxon>Pseudomonadati</taxon>
        <taxon>Bacteroidota</taxon>
        <taxon>Bacteroidia</taxon>
        <taxon>Bacteroidales</taxon>
        <taxon>Prevotellaceae</taxon>
        <taxon>Prevotella</taxon>
    </lineage>
</organism>
<dbReference type="GO" id="GO:0071897">
    <property type="term" value="P:DNA biosynthetic process"/>
    <property type="evidence" value="ECO:0007669"/>
    <property type="project" value="UniProtKB-KW"/>
</dbReference>
<evidence type="ECO:0000256" key="12">
    <source>
        <dbReference type="SAM" id="MobiDB-lite"/>
    </source>
</evidence>
<evidence type="ECO:0000256" key="8">
    <source>
        <dbReference type="ARBA" id="ARBA00023157"/>
    </source>
</evidence>
<evidence type="ECO:0000256" key="7">
    <source>
        <dbReference type="ARBA" id="ARBA00023116"/>
    </source>
</evidence>
<dbReference type="GO" id="GO:0005524">
    <property type="term" value="F:ATP binding"/>
    <property type="evidence" value="ECO:0007669"/>
    <property type="project" value="InterPro"/>
</dbReference>
<comment type="similarity">
    <text evidence="2 11">Belongs to the ribonucleoside diphosphate reductase class-2 family.</text>
</comment>
<evidence type="ECO:0000259" key="14">
    <source>
        <dbReference type="Pfam" id="PF02867"/>
    </source>
</evidence>
<keyword evidence="4 11" id="KW-0237">DNA synthesis</keyword>
<evidence type="ECO:0000313" key="16">
    <source>
        <dbReference type="Proteomes" id="UP000003327"/>
    </source>
</evidence>
<evidence type="ECO:0000256" key="3">
    <source>
        <dbReference type="ARBA" id="ARBA00022628"/>
    </source>
</evidence>
<evidence type="ECO:0000256" key="2">
    <source>
        <dbReference type="ARBA" id="ARBA00007405"/>
    </source>
</evidence>
<dbReference type="eggNOG" id="COG0209">
    <property type="taxonomic scope" value="Bacteria"/>
</dbReference>
<keyword evidence="9 11" id="KW-0170">Cobalt</keyword>
<name>C9MSK4_9BACT</name>
<dbReference type="SUPFAM" id="SSF51998">
    <property type="entry name" value="PFL-like glycyl radical enzymes"/>
    <property type="match status" value="1"/>
</dbReference>
<keyword evidence="3 11" id="KW-0846">Cobalamin</keyword>
<dbReference type="AlphaFoldDB" id="C9MSK4"/>
<evidence type="ECO:0000256" key="6">
    <source>
        <dbReference type="ARBA" id="ARBA00023002"/>
    </source>
</evidence>
<dbReference type="Pfam" id="PF00317">
    <property type="entry name" value="Ribonuc_red_lgN"/>
    <property type="match status" value="1"/>
</dbReference>
<dbReference type="EMBL" id="ACVA01000066">
    <property type="protein sequence ID" value="EEX17480.1"/>
    <property type="molecule type" value="Genomic_DNA"/>
</dbReference>
<evidence type="ECO:0000256" key="10">
    <source>
        <dbReference type="ARBA" id="ARBA00047754"/>
    </source>
</evidence>
<dbReference type="PANTHER" id="PTHR43371:SF1">
    <property type="entry name" value="RIBONUCLEOSIDE-DIPHOSPHATE REDUCTASE"/>
    <property type="match status" value="1"/>
</dbReference>
<dbReference type="PRINTS" id="PR01183">
    <property type="entry name" value="RIBORDTASEM1"/>
</dbReference>
<dbReference type="Gene3D" id="3.20.70.20">
    <property type="match status" value="1"/>
</dbReference>
<keyword evidence="7" id="KW-0215">Deoxyribonucleotide synthesis</keyword>
<proteinExistence type="inferred from homology"/>
<comment type="catalytic activity">
    <reaction evidence="10 11">
        <text>a 2'-deoxyribonucleoside 5'-diphosphate + [thioredoxin]-disulfide + H2O = a ribonucleoside 5'-diphosphate + [thioredoxin]-dithiol</text>
        <dbReference type="Rhea" id="RHEA:23252"/>
        <dbReference type="Rhea" id="RHEA-COMP:10698"/>
        <dbReference type="Rhea" id="RHEA-COMP:10700"/>
        <dbReference type="ChEBI" id="CHEBI:15377"/>
        <dbReference type="ChEBI" id="CHEBI:29950"/>
        <dbReference type="ChEBI" id="CHEBI:50058"/>
        <dbReference type="ChEBI" id="CHEBI:57930"/>
        <dbReference type="ChEBI" id="CHEBI:73316"/>
        <dbReference type="EC" id="1.17.4.1"/>
    </reaction>
</comment>
<dbReference type="Pfam" id="PF02867">
    <property type="entry name" value="Ribonuc_red_lgC"/>
    <property type="match status" value="1"/>
</dbReference>
<comment type="cofactor">
    <cofactor evidence="1 11">
        <name>adenosylcob(III)alamin</name>
        <dbReference type="ChEBI" id="CHEBI:18408"/>
    </cofactor>
</comment>
<evidence type="ECO:0000256" key="5">
    <source>
        <dbReference type="ARBA" id="ARBA00022741"/>
    </source>
</evidence>
<dbReference type="NCBIfam" id="TIGR02504">
    <property type="entry name" value="NrdJ_Z"/>
    <property type="match status" value="1"/>
</dbReference>
<feature type="compositionally biased region" description="Basic and acidic residues" evidence="12">
    <location>
        <begin position="691"/>
        <end position="711"/>
    </location>
</feature>
<dbReference type="GO" id="GO:0004748">
    <property type="term" value="F:ribonucleoside-diphosphate reductase activity, thioredoxin disulfide as acceptor"/>
    <property type="evidence" value="ECO:0007669"/>
    <property type="project" value="UniProtKB-EC"/>
</dbReference>
<evidence type="ECO:0000256" key="1">
    <source>
        <dbReference type="ARBA" id="ARBA00001922"/>
    </source>
</evidence>
<reference evidence="15 16" key="1">
    <citation type="submission" date="2009-09" db="EMBL/GenBank/DDBJ databases">
        <authorList>
            <person name="Weinstock G."/>
            <person name="Sodergren E."/>
            <person name="Clifton S."/>
            <person name="Fulton L."/>
            <person name="Fulton B."/>
            <person name="Courtney L."/>
            <person name="Fronick C."/>
            <person name="Harrison M."/>
            <person name="Strong C."/>
            <person name="Farmer C."/>
            <person name="Delahaunty K."/>
            <person name="Markovic C."/>
            <person name="Hall O."/>
            <person name="Minx P."/>
            <person name="Tomlinson C."/>
            <person name="Mitreva M."/>
            <person name="Nelson J."/>
            <person name="Hou S."/>
            <person name="Wollam A."/>
            <person name="Pepin K.H."/>
            <person name="Johnson M."/>
            <person name="Bhonagiri V."/>
            <person name="Nash W.E."/>
            <person name="Warren W."/>
            <person name="Chinwalla A."/>
            <person name="Mardis E.R."/>
            <person name="Wilson R.K."/>
        </authorList>
    </citation>
    <scope>NUCLEOTIDE SEQUENCE [LARGE SCALE GENOMIC DNA]</scope>
    <source>
        <strain evidence="15 16">F0319</strain>
    </source>
</reference>
<keyword evidence="8" id="KW-1015">Disulfide bond</keyword>
<dbReference type="InterPro" id="IPR013509">
    <property type="entry name" value="RNR_lsu_N"/>
</dbReference>
<dbReference type="GO" id="GO:0031419">
    <property type="term" value="F:cobalamin binding"/>
    <property type="evidence" value="ECO:0007669"/>
    <property type="project" value="UniProtKB-KW"/>
</dbReference>
<sequence>MIVSIANNFVSTKLSKCFRIKKTIRNFAVVNFLKRTMVTNQTYSFDEVYQTSLAYFNGDELAARVWVNKYAMKDSLGNIYEKSPEQMHRRIAKEIARIEHKYKNPLTEEEIFNLLDHFRYIIPAGSPMTGIGNDHQVASLSNCFVIGLDGDADSYGAILRIDEEQVQLMKRRGGVGHDLSHIRPKGSPVHNSALTSTGLVPFMERYSNSTREVAQDGRRGALMLSVSIKHPDSEAFIDAKMEEGKVTGANVSVKITDEFMRAAIDDKPYEQQFPIDSTEPKCTKKVSAKALWEKIVHNAWKSAEPGVLFWDTIIRESIPDCYADLGFRTVSTNPCGEIPLCPYDSCRLLSLNLYSYVLDPFTDHACFDFDLFSKHAQLAQRIMDDIVDLEMEKIDLIMAKVKSDPQVDEVKEAEYHLWEKIKDKSGKGRRTGVGITAEGDMIAAMGLRYGTQEATDFSVSVHRALALNAYRSSVRMAEERGAFAIYDAKREEHNPFILRLKEADAQLYEEMIRYGRRNIACLTIAPTGTTSLMTQTTSGIEPVFMPVYKRRRKVNPNDTDVHVDFVDEVGDSFEEYIVYHRKFLTWMEVNGIDTQKKYSQEEIDTLVKRSPYYKATANDVDWLMKVRMQGTIQKWVDHSISVTVNLPNSVDEALVNKLYVEAWRSGCKGCTIYRDGSRSGVMISVSKKDKKKETNTAEEEKVKDLTSAEEHHEHVCNRPQVVEVRPKELECDVVRFQNNKEKWVAFVGLLDGYPYEIFTGLQDDEEGIALPKSVTKGKIIKQTAEDGSHRYDFQFENKRGYKTTVEGLSEKFNPEYWNYAKLISGVLRYRMPIDHVIKLVGSLQLKNESINTWKNGVERALKKYVTDGTKASGLRCPVCGQETLVYQEGCLICTNCGASRCG</sequence>
<keyword evidence="6 11" id="KW-0560">Oxidoreductase</keyword>
<evidence type="ECO:0000256" key="11">
    <source>
        <dbReference type="RuleBase" id="RU364064"/>
    </source>
</evidence>
<protein>
    <recommendedName>
        <fullName evidence="11">Vitamin B12-dependent ribonucleotide reductase</fullName>
        <ecNumber evidence="11">1.17.4.1</ecNumber>
    </recommendedName>
</protein>
<feature type="domain" description="Ribonucleotide reductase large subunit C-terminal" evidence="14">
    <location>
        <begin position="141"/>
        <end position="673"/>
    </location>
</feature>
<evidence type="ECO:0000313" key="15">
    <source>
        <dbReference type="EMBL" id="EEX17480.1"/>
    </source>
</evidence>
<dbReference type="EC" id="1.17.4.1" evidence="11"/>
<feature type="region of interest" description="Disordered" evidence="12">
    <location>
        <begin position="688"/>
        <end position="711"/>
    </location>
</feature>
<dbReference type="STRING" id="649761.HMPREF0973_02622"/>
<dbReference type="CDD" id="cd02888">
    <property type="entry name" value="RNR_II_dimer"/>
    <property type="match status" value="1"/>
</dbReference>
<accession>C9MSK4</accession>
<keyword evidence="16" id="KW-1185">Reference proteome</keyword>